<dbReference type="STRING" id="926561.GCA_000379025_01816"/>
<dbReference type="InterPro" id="IPR008965">
    <property type="entry name" value="CBM2/CBM3_carb-bd_dom_sf"/>
</dbReference>
<gene>
    <name evidence="3" type="ORF">C7959_103150</name>
</gene>
<dbReference type="Gene3D" id="2.60.40.680">
    <property type="match status" value="1"/>
</dbReference>
<dbReference type="GO" id="GO:0030246">
    <property type="term" value="F:carbohydrate binding"/>
    <property type="evidence" value="ECO:0007669"/>
    <property type="project" value="InterPro"/>
</dbReference>
<dbReference type="Proteomes" id="UP000295832">
    <property type="component" value="Unassembled WGS sequence"/>
</dbReference>
<dbReference type="GO" id="GO:0000272">
    <property type="term" value="P:polysaccharide catabolic process"/>
    <property type="evidence" value="ECO:0007669"/>
    <property type="project" value="InterPro"/>
</dbReference>
<dbReference type="InterPro" id="IPR013783">
    <property type="entry name" value="Ig-like_fold"/>
</dbReference>
<dbReference type="InterPro" id="IPR002102">
    <property type="entry name" value="Cohesin_dom"/>
</dbReference>
<dbReference type="Gene3D" id="2.60.40.10">
    <property type="entry name" value="Immunoglobulins"/>
    <property type="match status" value="1"/>
</dbReference>
<keyword evidence="4" id="KW-1185">Reference proteome</keyword>
<dbReference type="EMBL" id="SOEG01000003">
    <property type="protein sequence ID" value="TDX53297.1"/>
    <property type="molecule type" value="Genomic_DNA"/>
</dbReference>
<sequence>MKNKVSLILLFLVIFSSSAFASIDQYGNLQLKNNYISVIVNQNEFNKGRFAIDVTGGAPMRSGDDGKPLVYGHPYPWSSYTTIKIDGKNYVFGGKTDKRAGKNGNYGELLQAPTIKNNSIITKYKFDKIIVSQILNLVKSSTTGLPDTVQITYRVSNKDNKDHQVGTRVMIDTMLGENDGAPFRVKNQAITGDNLFSKDEIPSFWQAFDELTDPKVTAQGTIKGPGLTTPEEVYFADWGSLADGLWEFEFNSAEEFLRKGEFELDSATALFWQAKRLKPGETRTYVTNYGLGGITMVPGLLSLGVTSPAEVVMDNPNKTLDIVAYIQNTAEITVKDVKVQLDLPNNLELIRDYQIKKIGNLEPGETSQVMWEVRPLDLSEQELEYSVKATAENTDDNQVSRGLKLVGPPKLSLELRAPNKIGVKNDSLAQDNFNLEAEISNQGASTAYGIDTYLALSPGLTLSKGDKYNKFLGFLEPGESIIVPWKIKPISLVDGELAYSLEINSTNAPIEVESKKIYIPKLDPKATIEILAKKGGYMVGDYITAQIKLKNLADFYSLKSNIRYNKDVLEAIYVSRGSLFVEKGKYLKWNMPVIDSKEGIIKNIAASLNQEQSINNEVVANIHFKIKSLGSFDLHFVDFKAYNENEEKIKLELTDNLLNIRRN</sequence>
<reference evidence="3 4" key="1">
    <citation type="submission" date="2019-03" db="EMBL/GenBank/DDBJ databases">
        <title>Subsurface microbial communities from deep shales in Ohio and West Virginia, USA.</title>
        <authorList>
            <person name="Wrighton K."/>
        </authorList>
    </citation>
    <scope>NUCLEOTIDE SEQUENCE [LARGE SCALE GENOMIC DNA]</scope>
    <source>
        <strain evidence="3 4">MSL 6dP</strain>
    </source>
</reference>
<evidence type="ECO:0000313" key="3">
    <source>
        <dbReference type="EMBL" id="TDX53297.1"/>
    </source>
</evidence>
<evidence type="ECO:0000313" key="4">
    <source>
        <dbReference type="Proteomes" id="UP000295832"/>
    </source>
</evidence>
<organism evidence="3 4">
    <name type="scientific">Orenia marismortui</name>
    <dbReference type="NCBI Taxonomy" id="46469"/>
    <lineage>
        <taxon>Bacteria</taxon>
        <taxon>Bacillati</taxon>
        <taxon>Bacillota</taxon>
        <taxon>Clostridia</taxon>
        <taxon>Halanaerobiales</taxon>
        <taxon>Halobacteroidaceae</taxon>
        <taxon>Orenia</taxon>
    </lineage>
</organism>
<proteinExistence type="predicted"/>
<dbReference type="SUPFAM" id="SSF49384">
    <property type="entry name" value="Carbohydrate-binding domain"/>
    <property type="match status" value="1"/>
</dbReference>
<dbReference type="Pfam" id="PF00963">
    <property type="entry name" value="Cohesin"/>
    <property type="match status" value="1"/>
</dbReference>
<feature type="chain" id="PRO_5020487880" evidence="1">
    <location>
        <begin position="22"/>
        <end position="663"/>
    </location>
</feature>
<feature type="domain" description="Cohesin" evidence="2">
    <location>
        <begin position="536"/>
        <end position="645"/>
    </location>
</feature>
<evidence type="ECO:0000256" key="1">
    <source>
        <dbReference type="SAM" id="SignalP"/>
    </source>
</evidence>
<comment type="caution">
    <text evidence="3">The sequence shown here is derived from an EMBL/GenBank/DDBJ whole genome shotgun (WGS) entry which is preliminary data.</text>
</comment>
<feature type="signal peptide" evidence="1">
    <location>
        <begin position="1"/>
        <end position="21"/>
    </location>
</feature>
<dbReference type="RefSeq" id="WP_134114990.1">
    <property type="nucleotide sequence ID" value="NZ_SOEG01000003.1"/>
</dbReference>
<dbReference type="AlphaFoldDB" id="A0A4R8H1A2"/>
<keyword evidence="1" id="KW-0732">Signal</keyword>
<protein>
    <submittedName>
        <fullName evidence="3">Cohesin domain-containing protein</fullName>
    </submittedName>
</protein>
<dbReference type="CDD" id="cd08547">
    <property type="entry name" value="Type_II_cohesin"/>
    <property type="match status" value="1"/>
</dbReference>
<evidence type="ECO:0000259" key="2">
    <source>
        <dbReference type="Pfam" id="PF00963"/>
    </source>
</evidence>
<name>A0A4R8H1A2_9FIRM</name>
<accession>A0A4R8H1A2</accession>